<organism evidence="5 6">
    <name type="scientific">Friedmanniomyces simplex</name>
    <dbReference type="NCBI Taxonomy" id="329884"/>
    <lineage>
        <taxon>Eukaryota</taxon>
        <taxon>Fungi</taxon>
        <taxon>Dikarya</taxon>
        <taxon>Ascomycota</taxon>
        <taxon>Pezizomycotina</taxon>
        <taxon>Dothideomycetes</taxon>
        <taxon>Dothideomycetidae</taxon>
        <taxon>Mycosphaerellales</taxon>
        <taxon>Teratosphaeriaceae</taxon>
        <taxon>Friedmanniomyces</taxon>
    </lineage>
</organism>
<dbReference type="AlphaFoldDB" id="A0A4U0WXB4"/>
<gene>
    <name evidence="5" type="ORF">B0A55_08075</name>
</gene>
<dbReference type="SUPFAM" id="SSF48403">
    <property type="entry name" value="Ankyrin repeat"/>
    <property type="match status" value="1"/>
</dbReference>
<dbReference type="STRING" id="329884.A0A4U0WXB4"/>
<dbReference type="SUPFAM" id="SSF53474">
    <property type="entry name" value="alpha/beta-Hydrolases"/>
    <property type="match status" value="1"/>
</dbReference>
<dbReference type="OrthoDB" id="408631at2759"/>
<evidence type="ECO:0000256" key="2">
    <source>
        <dbReference type="ARBA" id="ARBA00022801"/>
    </source>
</evidence>
<dbReference type="InterPro" id="IPR036770">
    <property type="entry name" value="Ankyrin_rpt-contain_sf"/>
</dbReference>
<dbReference type="InterPro" id="IPR050309">
    <property type="entry name" value="Type-B_Carboxylest/Lipase"/>
</dbReference>
<dbReference type="EC" id="3.1.1.-" evidence="3"/>
<dbReference type="InterPro" id="IPR019826">
    <property type="entry name" value="Carboxylesterase_B_AS"/>
</dbReference>
<name>A0A4U0WXB4_9PEZI</name>
<keyword evidence="2 3" id="KW-0378">Hydrolase</keyword>
<evidence type="ECO:0000313" key="6">
    <source>
        <dbReference type="Proteomes" id="UP000309340"/>
    </source>
</evidence>
<dbReference type="GO" id="GO:0016787">
    <property type="term" value="F:hydrolase activity"/>
    <property type="evidence" value="ECO:0007669"/>
    <property type="project" value="UniProtKB-KW"/>
</dbReference>
<dbReference type="EMBL" id="NAJQ01000571">
    <property type="protein sequence ID" value="TKA67456.1"/>
    <property type="molecule type" value="Genomic_DNA"/>
</dbReference>
<proteinExistence type="inferred from homology"/>
<evidence type="ECO:0000256" key="1">
    <source>
        <dbReference type="ARBA" id="ARBA00005964"/>
    </source>
</evidence>
<dbReference type="InterPro" id="IPR029058">
    <property type="entry name" value="AB_hydrolase_fold"/>
</dbReference>
<dbReference type="Pfam" id="PF00135">
    <property type="entry name" value="COesterase"/>
    <property type="match status" value="1"/>
</dbReference>
<accession>A0A4U0WXB4</accession>
<feature type="domain" description="Carboxylesterase type B" evidence="4">
    <location>
        <begin position="11"/>
        <end position="476"/>
    </location>
</feature>
<comment type="similarity">
    <text evidence="1 3">Belongs to the type-B carboxylesterase/lipase family.</text>
</comment>
<dbReference type="PROSITE" id="PS00122">
    <property type="entry name" value="CARBOXYLESTERASE_B_1"/>
    <property type="match status" value="1"/>
</dbReference>
<comment type="caution">
    <text evidence="5">The sequence shown here is derived from an EMBL/GenBank/DDBJ whole genome shotgun (WGS) entry which is preliminary data.</text>
</comment>
<reference evidence="5 6" key="1">
    <citation type="submission" date="2017-03" db="EMBL/GenBank/DDBJ databases">
        <title>Genomes of endolithic fungi from Antarctica.</title>
        <authorList>
            <person name="Coleine C."/>
            <person name="Masonjones S."/>
            <person name="Stajich J.E."/>
        </authorList>
    </citation>
    <scope>NUCLEOTIDE SEQUENCE [LARGE SCALE GENOMIC DNA]</scope>
    <source>
        <strain evidence="5 6">CCFEE 5184</strain>
    </source>
</reference>
<keyword evidence="6" id="KW-1185">Reference proteome</keyword>
<evidence type="ECO:0000256" key="3">
    <source>
        <dbReference type="RuleBase" id="RU361235"/>
    </source>
</evidence>
<sequence>MADLGYVKYQGTTNTTAGINYFRGLQYAASPSGSLRWQKPRPIEASNTFDSGTVYNATQIAPACYNSQPKSTYTDPNNITAFPHTPWGESEDCLILDVLAPIHPVSSSLPVVVQIHGGGYTQGNAQSYPGDALVNASNGGIIYVSMQYRLGIFGFLSGAEVAQNGVQNAGLLDQRSALDWVQRNIRAFGGDPTKVTIWGGSAGGGSVTAQLIAGGAYDEPPFSAAIAEYPWWQPFLNQSEQEMQFNTALRLSNCSSVSCLRSIDTLALAALSQGVENSTYPTAGDGYGVYYFGPVVDGKFIKELPSVAFSLGHFYDVPLLVDHDAYEGDIFSNMTQTTQTEETADAIDLFPFAGPAFFSRLYQLYPASDYNSTFFQRQTWFGDFIINCPTYIMATNAVDRNTNSSAVFKLTFAAGSQLHGATSNFLASNITGWPSANNHTLAVIMSSYFISFATTYDPNPVRAANAPYWPSYLSNGNGSAALGESVGFDTLAVTYTTIEPATDPDASAKCDFFYSHQYQAIREGDERQVRQFCAEVPSLATLGPKTEAIEQGRPDFLRLLLESNNTISETLVAAAYERRDRDSVRALLGCGWQINTPVYSTASLVCFAIDDEDFMQWLIGNGADVDAVSNLDEPVLAMAIAHGSMGVVRLLLTQGADIRHGNLLHCAAQRRNTP</sequence>
<dbReference type="InterPro" id="IPR002018">
    <property type="entry name" value="CarbesteraseB"/>
</dbReference>
<dbReference type="Gene3D" id="1.25.40.20">
    <property type="entry name" value="Ankyrin repeat-containing domain"/>
    <property type="match status" value="1"/>
</dbReference>
<dbReference type="PANTHER" id="PTHR11559">
    <property type="entry name" value="CARBOXYLESTERASE"/>
    <property type="match status" value="1"/>
</dbReference>
<evidence type="ECO:0000259" key="4">
    <source>
        <dbReference type="Pfam" id="PF00135"/>
    </source>
</evidence>
<protein>
    <recommendedName>
        <fullName evidence="3">Carboxylic ester hydrolase</fullName>
        <ecNumber evidence="3">3.1.1.-</ecNumber>
    </recommendedName>
</protein>
<dbReference type="Proteomes" id="UP000309340">
    <property type="component" value="Unassembled WGS sequence"/>
</dbReference>
<dbReference type="Gene3D" id="3.40.50.1820">
    <property type="entry name" value="alpha/beta hydrolase"/>
    <property type="match status" value="1"/>
</dbReference>
<evidence type="ECO:0000313" key="5">
    <source>
        <dbReference type="EMBL" id="TKA67456.1"/>
    </source>
</evidence>